<protein>
    <recommendedName>
        <fullName evidence="6">TM2 domain-containing protein</fullName>
    </recommendedName>
</protein>
<proteinExistence type="predicted"/>
<dbReference type="GO" id="GO:0016020">
    <property type="term" value="C:membrane"/>
    <property type="evidence" value="ECO:0007669"/>
    <property type="project" value="UniProtKB-SubCell"/>
</dbReference>
<dbReference type="eggNOG" id="COG2314">
    <property type="taxonomic scope" value="Bacteria"/>
</dbReference>
<reference evidence="7 8" key="1">
    <citation type="submission" date="2011-04" db="EMBL/GenBank/DDBJ databases">
        <title>Complete sequence of Cellulomonas fimi ATCC 484.</title>
        <authorList>
            <consortium name="US DOE Joint Genome Institute"/>
            <person name="Lucas S."/>
            <person name="Han J."/>
            <person name="Lapidus A."/>
            <person name="Cheng J.-F."/>
            <person name="Goodwin L."/>
            <person name="Pitluck S."/>
            <person name="Peters L."/>
            <person name="Chertkov O."/>
            <person name="Detter J.C."/>
            <person name="Han C."/>
            <person name="Tapia R."/>
            <person name="Land M."/>
            <person name="Hauser L."/>
            <person name="Kyrpides N."/>
            <person name="Ivanova N."/>
            <person name="Ovchinnikova G."/>
            <person name="Pagani I."/>
            <person name="Mead D."/>
            <person name="Brumm P."/>
            <person name="Woyke T."/>
        </authorList>
    </citation>
    <scope>NUCLEOTIDE SEQUENCE [LARGE SCALE GENOMIC DNA]</scope>
    <source>
        <strain evidence="8">ATCC 484 / DSM 20113 / JCM 1341 / NBRC 15513 / NCIMB 8980 / NCTC 7547</strain>
    </source>
</reference>
<feature type="domain" description="TM2" evidence="6">
    <location>
        <begin position="15"/>
        <end position="60"/>
    </location>
</feature>
<dbReference type="STRING" id="590998.Celf_2940"/>
<dbReference type="InterPro" id="IPR050932">
    <property type="entry name" value="TM2D1-3-like"/>
</dbReference>
<dbReference type="EMBL" id="CP002666">
    <property type="protein sequence ID" value="AEE47061.1"/>
    <property type="molecule type" value="Genomic_DNA"/>
</dbReference>
<gene>
    <name evidence="7" type="ordered locus">Celf_2940</name>
</gene>
<dbReference type="HOGENOM" id="CLU_081297_10_1_11"/>
<sequence>MTTAPVATGASPKLLLPAVLLCFFLGTLGVHRFFVGKIGTGVLMLVTLGGLGIWTLVDLIMLIIGKFSDKEGRLLTQWT</sequence>
<evidence type="ECO:0000313" key="8">
    <source>
        <dbReference type="Proteomes" id="UP000008460"/>
    </source>
</evidence>
<dbReference type="RefSeq" id="WP_013772087.1">
    <property type="nucleotide sequence ID" value="NC_015514.1"/>
</dbReference>
<feature type="transmembrane region" description="Helical" evidence="5">
    <location>
        <begin position="14"/>
        <end position="35"/>
    </location>
</feature>
<evidence type="ECO:0000256" key="5">
    <source>
        <dbReference type="SAM" id="Phobius"/>
    </source>
</evidence>
<dbReference type="PANTHER" id="PTHR21016:SF25">
    <property type="entry name" value="TM2 DOMAIN-CONTAINING PROTEIN DDB_G0277895-RELATED"/>
    <property type="match status" value="1"/>
</dbReference>
<comment type="subcellular location">
    <subcellularLocation>
        <location evidence="1">Membrane</location>
        <topology evidence="1">Multi-pass membrane protein</topology>
    </subcellularLocation>
</comment>
<evidence type="ECO:0000256" key="1">
    <source>
        <dbReference type="ARBA" id="ARBA00004141"/>
    </source>
</evidence>
<name>F4H8Q3_CELFA</name>
<dbReference type="KEGG" id="cfi:Celf_2940"/>
<evidence type="ECO:0000256" key="3">
    <source>
        <dbReference type="ARBA" id="ARBA00022989"/>
    </source>
</evidence>
<dbReference type="AlphaFoldDB" id="F4H8Q3"/>
<dbReference type="InterPro" id="IPR007829">
    <property type="entry name" value="TM2"/>
</dbReference>
<evidence type="ECO:0000256" key="2">
    <source>
        <dbReference type="ARBA" id="ARBA00022692"/>
    </source>
</evidence>
<feature type="transmembrane region" description="Helical" evidence="5">
    <location>
        <begin position="42"/>
        <end position="64"/>
    </location>
</feature>
<dbReference type="Pfam" id="PF05154">
    <property type="entry name" value="TM2"/>
    <property type="match status" value="1"/>
</dbReference>
<organism evidence="7 8">
    <name type="scientific">Cellulomonas fimi (strain ATCC 484 / DSM 20113 / JCM 1341 / CCUG 24087 / LMG 16345 / NBRC 15513 / NCIMB 8980 / NCTC 7547 / NRS-133)</name>
    <dbReference type="NCBI Taxonomy" id="590998"/>
    <lineage>
        <taxon>Bacteria</taxon>
        <taxon>Bacillati</taxon>
        <taxon>Actinomycetota</taxon>
        <taxon>Actinomycetes</taxon>
        <taxon>Micrococcales</taxon>
        <taxon>Cellulomonadaceae</taxon>
        <taxon>Cellulomonas</taxon>
    </lineage>
</organism>
<dbReference type="Proteomes" id="UP000008460">
    <property type="component" value="Chromosome"/>
</dbReference>
<accession>F4H8Q3</accession>
<evidence type="ECO:0000313" key="7">
    <source>
        <dbReference type="EMBL" id="AEE47061.1"/>
    </source>
</evidence>
<dbReference type="PANTHER" id="PTHR21016">
    <property type="entry name" value="BETA-AMYLOID BINDING PROTEIN-RELATED"/>
    <property type="match status" value="1"/>
</dbReference>
<keyword evidence="4 5" id="KW-0472">Membrane</keyword>
<keyword evidence="3 5" id="KW-1133">Transmembrane helix</keyword>
<keyword evidence="8" id="KW-1185">Reference proteome</keyword>
<keyword evidence="2 5" id="KW-0812">Transmembrane</keyword>
<evidence type="ECO:0000256" key="4">
    <source>
        <dbReference type="ARBA" id="ARBA00023136"/>
    </source>
</evidence>
<evidence type="ECO:0000259" key="6">
    <source>
        <dbReference type="Pfam" id="PF05154"/>
    </source>
</evidence>